<keyword evidence="1" id="KW-0812">Transmembrane</keyword>
<evidence type="ECO:0000256" key="1">
    <source>
        <dbReference type="SAM" id="Phobius"/>
    </source>
</evidence>
<dbReference type="KEGG" id="stac:ABII15_19625"/>
<sequence length="264" mass="26407">MTAPHRRRTHGAADLRLLRAAVFAAVCVVLSAAGHVLGSTATVPLWTLGLGSLLVFCAALPMAGRERSLPGIAATLGIGQIALHSLFGLGQSHGAMAMGTDRPSVVERAARLMCGAGASALSPAQARRILDDAGVPAGGGHHDMVMGGGSTMALLPSLPMAIGHLLAAAGAGWLLRHGDLALGRIVALSRHSAQGVAGAARARALRAALALVRALRAGLPGAPDVLPHAARTGFVAPPAPRAAALAHSVIRRGPPAADAFLLAA</sequence>
<feature type="transmembrane region" description="Helical" evidence="1">
    <location>
        <begin position="20"/>
        <end position="37"/>
    </location>
</feature>
<name>A0AAU8IVC0_9ACTN</name>
<dbReference type="RefSeq" id="WP_353943634.1">
    <property type="nucleotide sequence ID" value="NZ_CP159534.1"/>
</dbReference>
<feature type="transmembrane region" description="Helical" evidence="1">
    <location>
        <begin position="69"/>
        <end position="89"/>
    </location>
</feature>
<feature type="transmembrane region" description="Helical" evidence="1">
    <location>
        <begin position="153"/>
        <end position="175"/>
    </location>
</feature>
<reference evidence="2" key="1">
    <citation type="submission" date="2024-06" db="EMBL/GenBank/DDBJ databases">
        <title>Streptomyces sp. strain HUAS MG91 genome sequences.</title>
        <authorList>
            <person name="Mo P."/>
        </authorList>
    </citation>
    <scope>NUCLEOTIDE SEQUENCE</scope>
    <source>
        <strain evidence="2">HUAS MG91</strain>
    </source>
</reference>
<evidence type="ECO:0000313" key="2">
    <source>
        <dbReference type="EMBL" id="XCJ72046.1"/>
    </source>
</evidence>
<evidence type="ECO:0008006" key="3">
    <source>
        <dbReference type="Google" id="ProtNLM"/>
    </source>
</evidence>
<organism evidence="2">
    <name type="scientific">Streptomyces tabacisoli</name>
    <dbReference type="NCBI Taxonomy" id="3156398"/>
    <lineage>
        <taxon>Bacteria</taxon>
        <taxon>Bacillati</taxon>
        <taxon>Actinomycetota</taxon>
        <taxon>Actinomycetes</taxon>
        <taxon>Kitasatosporales</taxon>
        <taxon>Streptomycetaceae</taxon>
        <taxon>Streptomyces</taxon>
    </lineage>
</organism>
<feature type="transmembrane region" description="Helical" evidence="1">
    <location>
        <begin position="43"/>
        <end position="62"/>
    </location>
</feature>
<dbReference type="AlphaFoldDB" id="A0AAU8IVC0"/>
<gene>
    <name evidence="2" type="ORF">ABII15_19625</name>
</gene>
<proteinExistence type="predicted"/>
<dbReference type="EMBL" id="CP159534">
    <property type="protein sequence ID" value="XCJ72046.1"/>
    <property type="molecule type" value="Genomic_DNA"/>
</dbReference>
<protein>
    <recommendedName>
        <fullName evidence="3">Integral membrane protein</fullName>
    </recommendedName>
</protein>
<keyword evidence="1" id="KW-1133">Transmembrane helix</keyword>
<accession>A0AAU8IVC0</accession>
<keyword evidence="1" id="KW-0472">Membrane</keyword>